<sequence length="195" mass="21947">MSAFFKRLSNLSFLASSDSDSDDEDKENNIIGTRLETTSASEIAEELMSPETSGNKNLSSRVVLGEKQCVDGGNIDLENELISESSDEDNVELLPDDGPAVLVREDLADEEENFDDHDLPLPILELEKPVPGEEKFHLLADPDNLDAIFKNSLRNVIFSARQSPIDTYLATVPVRKRRKDFQIPRNKRKRLQEMD</sequence>
<evidence type="ECO:0000256" key="1">
    <source>
        <dbReference type="SAM" id="MobiDB-lite"/>
    </source>
</evidence>
<protein>
    <submittedName>
        <fullName evidence="3">Uncharacterized protein</fullName>
    </submittedName>
</protein>
<evidence type="ECO:0000313" key="2">
    <source>
        <dbReference type="Proteomes" id="UP000887540"/>
    </source>
</evidence>
<dbReference type="WBParaSite" id="ACRNAN_scaffold1832.g9031.t1">
    <property type="protein sequence ID" value="ACRNAN_scaffold1832.g9031.t1"/>
    <property type="gene ID" value="ACRNAN_scaffold1832.g9031"/>
</dbReference>
<organism evidence="2 3">
    <name type="scientific">Acrobeloides nanus</name>
    <dbReference type="NCBI Taxonomy" id="290746"/>
    <lineage>
        <taxon>Eukaryota</taxon>
        <taxon>Metazoa</taxon>
        <taxon>Ecdysozoa</taxon>
        <taxon>Nematoda</taxon>
        <taxon>Chromadorea</taxon>
        <taxon>Rhabditida</taxon>
        <taxon>Tylenchina</taxon>
        <taxon>Cephalobomorpha</taxon>
        <taxon>Cephaloboidea</taxon>
        <taxon>Cephalobidae</taxon>
        <taxon>Acrobeloides</taxon>
    </lineage>
</organism>
<dbReference type="Proteomes" id="UP000887540">
    <property type="component" value="Unplaced"/>
</dbReference>
<proteinExistence type="predicted"/>
<evidence type="ECO:0000313" key="3">
    <source>
        <dbReference type="WBParaSite" id="ACRNAN_scaffold1832.g9031.t1"/>
    </source>
</evidence>
<name>A0A914D3J0_9BILA</name>
<keyword evidence="2" id="KW-1185">Reference proteome</keyword>
<accession>A0A914D3J0</accession>
<reference evidence="3" key="1">
    <citation type="submission" date="2022-11" db="UniProtKB">
        <authorList>
            <consortium name="WormBaseParasite"/>
        </authorList>
    </citation>
    <scope>IDENTIFICATION</scope>
</reference>
<feature type="region of interest" description="Disordered" evidence="1">
    <location>
        <begin position="15"/>
        <end position="37"/>
    </location>
</feature>
<dbReference type="AlphaFoldDB" id="A0A914D3J0"/>